<feature type="region of interest" description="Disordered" evidence="1">
    <location>
        <begin position="1"/>
        <end position="82"/>
    </location>
</feature>
<dbReference type="AlphaFoldDB" id="A0AAV7VXJ3"/>
<gene>
    <name evidence="2" type="ORF">NDU88_000651</name>
</gene>
<accession>A0AAV7VXJ3</accession>
<proteinExistence type="predicted"/>
<comment type="caution">
    <text evidence="2">The sequence shown here is derived from an EMBL/GenBank/DDBJ whole genome shotgun (WGS) entry which is preliminary data.</text>
</comment>
<feature type="compositionally biased region" description="Polar residues" evidence="1">
    <location>
        <begin position="21"/>
        <end position="33"/>
    </location>
</feature>
<name>A0AAV7VXJ3_PLEWA</name>
<evidence type="ECO:0000313" key="3">
    <source>
        <dbReference type="Proteomes" id="UP001066276"/>
    </source>
</evidence>
<dbReference type="EMBL" id="JANPWB010000002">
    <property type="protein sequence ID" value="KAJ1205216.1"/>
    <property type="molecule type" value="Genomic_DNA"/>
</dbReference>
<protein>
    <submittedName>
        <fullName evidence="2">Uncharacterized protein</fullName>
    </submittedName>
</protein>
<reference evidence="2" key="1">
    <citation type="journal article" date="2022" name="bioRxiv">
        <title>Sequencing and chromosome-scale assembly of the giantPleurodeles waltlgenome.</title>
        <authorList>
            <person name="Brown T."/>
            <person name="Elewa A."/>
            <person name="Iarovenko S."/>
            <person name="Subramanian E."/>
            <person name="Araus A.J."/>
            <person name="Petzold A."/>
            <person name="Susuki M."/>
            <person name="Suzuki K.-i.T."/>
            <person name="Hayashi T."/>
            <person name="Toyoda A."/>
            <person name="Oliveira C."/>
            <person name="Osipova E."/>
            <person name="Leigh N.D."/>
            <person name="Simon A."/>
            <person name="Yun M.H."/>
        </authorList>
    </citation>
    <scope>NUCLEOTIDE SEQUENCE</scope>
    <source>
        <strain evidence="2">20211129_DDA</strain>
        <tissue evidence="2">Liver</tissue>
    </source>
</reference>
<evidence type="ECO:0000256" key="1">
    <source>
        <dbReference type="SAM" id="MobiDB-lite"/>
    </source>
</evidence>
<organism evidence="2 3">
    <name type="scientific">Pleurodeles waltl</name>
    <name type="common">Iberian ribbed newt</name>
    <dbReference type="NCBI Taxonomy" id="8319"/>
    <lineage>
        <taxon>Eukaryota</taxon>
        <taxon>Metazoa</taxon>
        <taxon>Chordata</taxon>
        <taxon>Craniata</taxon>
        <taxon>Vertebrata</taxon>
        <taxon>Euteleostomi</taxon>
        <taxon>Amphibia</taxon>
        <taxon>Batrachia</taxon>
        <taxon>Caudata</taxon>
        <taxon>Salamandroidea</taxon>
        <taxon>Salamandridae</taxon>
        <taxon>Pleurodelinae</taxon>
        <taxon>Pleurodeles</taxon>
    </lineage>
</organism>
<evidence type="ECO:0000313" key="2">
    <source>
        <dbReference type="EMBL" id="KAJ1205216.1"/>
    </source>
</evidence>
<feature type="compositionally biased region" description="Basic and acidic residues" evidence="1">
    <location>
        <begin position="58"/>
        <end position="73"/>
    </location>
</feature>
<keyword evidence="3" id="KW-1185">Reference proteome</keyword>
<sequence length="121" mass="13169">MPAGSVARMLPLIRPCRSPTPEAQSGDQSNSRKASGYGSQGGWGSTHHHAACRISSPKQDEHRWGLREARTKPDTPLTGCAGSAQLPLPSRLHFCTRRFLRASQCSAIGKCRSGQPIRQDY</sequence>
<dbReference type="Proteomes" id="UP001066276">
    <property type="component" value="Chromosome 1_2"/>
</dbReference>